<dbReference type="AlphaFoldDB" id="A0AAW2WGS6"/>
<organism evidence="1">
    <name type="scientific">Sesamum latifolium</name>
    <dbReference type="NCBI Taxonomy" id="2727402"/>
    <lineage>
        <taxon>Eukaryota</taxon>
        <taxon>Viridiplantae</taxon>
        <taxon>Streptophyta</taxon>
        <taxon>Embryophyta</taxon>
        <taxon>Tracheophyta</taxon>
        <taxon>Spermatophyta</taxon>
        <taxon>Magnoliopsida</taxon>
        <taxon>eudicotyledons</taxon>
        <taxon>Gunneridae</taxon>
        <taxon>Pentapetalae</taxon>
        <taxon>asterids</taxon>
        <taxon>lamiids</taxon>
        <taxon>Lamiales</taxon>
        <taxon>Pedaliaceae</taxon>
        <taxon>Sesamum</taxon>
    </lineage>
</organism>
<sequence>MAPRGPGNKIDVYLQPLIEELKELWDNGVETYDISRKEMFVLKAALMWTISDLPSYTMLSGWVQKQIKGVLAVEWKPCADGKTKDNLNARRELAKFGVRKPLHAFKHPSGTWCLPPGPCNMALHEKDIFCKVLKSIRAPDGYTSNISKCVQVEKRTLWGLKSHDNHVLMQNLLPIAVRKALPKHVVDVLIELSTFFRKLCSKVNDKLELEKIKT</sequence>
<reference evidence="1" key="1">
    <citation type="submission" date="2020-06" db="EMBL/GenBank/DDBJ databases">
        <authorList>
            <person name="Li T."/>
            <person name="Hu X."/>
            <person name="Zhang T."/>
            <person name="Song X."/>
            <person name="Zhang H."/>
            <person name="Dai N."/>
            <person name="Sheng W."/>
            <person name="Hou X."/>
            <person name="Wei L."/>
        </authorList>
    </citation>
    <scope>NUCLEOTIDE SEQUENCE</scope>
    <source>
        <strain evidence="1">KEN1</strain>
        <tissue evidence="1">Leaf</tissue>
    </source>
</reference>
<dbReference type="InterPro" id="IPR004242">
    <property type="entry name" value="Transposase_21"/>
</dbReference>
<protein>
    <submittedName>
        <fullName evidence="1">Uncharacterized protein</fullName>
    </submittedName>
</protein>
<gene>
    <name evidence="1" type="ORF">Slati_2538500</name>
</gene>
<dbReference type="PANTHER" id="PTHR10775">
    <property type="entry name" value="OS08G0208400 PROTEIN"/>
    <property type="match status" value="1"/>
</dbReference>
<accession>A0AAW2WGS6</accession>
<evidence type="ECO:0000313" key="1">
    <source>
        <dbReference type="EMBL" id="KAL0440555.1"/>
    </source>
</evidence>
<dbReference type="EMBL" id="JACGWN010000008">
    <property type="protein sequence ID" value="KAL0440555.1"/>
    <property type="molecule type" value="Genomic_DNA"/>
</dbReference>
<dbReference type="Pfam" id="PF02992">
    <property type="entry name" value="Transposase_21"/>
    <property type="match status" value="1"/>
</dbReference>
<proteinExistence type="predicted"/>
<comment type="caution">
    <text evidence="1">The sequence shown here is derived from an EMBL/GenBank/DDBJ whole genome shotgun (WGS) entry which is preliminary data.</text>
</comment>
<name>A0AAW2WGS6_9LAMI</name>
<dbReference type="PANTHER" id="PTHR10775:SF190">
    <property type="entry name" value="TNP2-LIKE TRANSPOSON PROTEIN"/>
    <property type="match status" value="1"/>
</dbReference>
<reference evidence="1" key="2">
    <citation type="journal article" date="2024" name="Plant">
        <title>Genomic evolution and insights into agronomic trait innovations of Sesamum species.</title>
        <authorList>
            <person name="Miao H."/>
            <person name="Wang L."/>
            <person name="Qu L."/>
            <person name="Liu H."/>
            <person name="Sun Y."/>
            <person name="Le M."/>
            <person name="Wang Q."/>
            <person name="Wei S."/>
            <person name="Zheng Y."/>
            <person name="Lin W."/>
            <person name="Duan Y."/>
            <person name="Cao H."/>
            <person name="Xiong S."/>
            <person name="Wang X."/>
            <person name="Wei L."/>
            <person name="Li C."/>
            <person name="Ma Q."/>
            <person name="Ju M."/>
            <person name="Zhao R."/>
            <person name="Li G."/>
            <person name="Mu C."/>
            <person name="Tian Q."/>
            <person name="Mei H."/>
            <person name="Zhang T."/>
            <person name="Gao T."/>
            <person name="Zhang H."/>
        </authorList>
    </citation>
    <scope>NUCLEOTIDE SEQUENCE</scope>
    <source>
        <strain evidence="1">KEN1</strain>
    </source>
</reference>